<name>E5QYW1_ARTGP</name>
<dbReference type="GO" id="GO:0000123">
    <property type="term" value="C:histone acetyltransferase complex"/>
    <property type="evidence" value="ECO:0007669"/>
    <property type="project" value="TreeGrafter"/>
</dbReference>
<dbReference type="eggNOG" id="KOG1973">
    <property type="taxonomic scope" value="Eukaryota"/>
</dbReference>
<feature type="region of interest" description="Disordered" evidence="9">
    <location>
        <begin position="120"/>
        <end position="175"/>
    </location>
</feature>
<dbReference type="GeneID" id="10032361"/>
<evidence type="ECO:0000256" key="5">
    <source>
        <dbReference type="ARBA" id="ARBA00022833"/>
    </source>
</evidence>
<dbReference type="VEuPathDB" id="FungiDB:MGYG_01120"/>
<feature type="compositionally biased region" description="Low complexity" evidence="9">
    <location>
        <begin position="387"/>
        <end position="398"/>
    </location>
</feature>
<dbReference type="InParanoid" id="E5QYW1"/>
<dbReference type="RefSeq" id="XP_003177036.1">
    <property type="nucleotide sequence ID" value="XM_003176988.1"/>
</dbReference>
<dbReference type="SUPFAM" id="SSF57903">
    <property type="entry name" value="FYVE/PHD zinc finger"/>
    <property type="match status" value="1"/>
</dbReference>
<feature type="compositionally biased region" description="Basic residues" evidence="9">
    <location>
        <begin position="642"/>
        <end position="654"/>
    </location>
</feature>
<evidence type="ECO:0000313" key="11">
    <source>
        <dbReference type="EMBL" id="EFQ98084.1"/>
    </source>
</evidence>
<organism evidence="12">
    <name type="scientific">Arthroderma gypseum (strain ATCC MYA-4604 / CBS 118893)</name>
    <name type="common">Microsporum gypseum</name>
    <dbReference type="NCBI Taxonomy" id="535722"/>
    <lineage>
        <taxon>Eukaryota</taxon>
        <taxon>Fungi</taxon>
        <taxon>Dikarya</taxon>
        <taxon>Ascomycota</taxon>
        <taxon>Pezizomycotina</taxon>
        <taxon>Eurotiomycetes</taxon>
        <taxon>Eurotiomycetidae</taxon>
        <taxon>Onygenales</taxon>
        <taxon>Arthrodermataceae</taxon>
        <taxon>Nannizzia</taxon>
    </lineage>
</organism>
<sequence length="751" mass="81296">MPESSALGELFIEGPSDPDAQATVTDFIDYTEYLPSDLVRSLTLIRGLDERRLPAESRPQPHILRKQISEQLRRAVNARESAFAESCRLYDLVDHYVDRLGNIKSKLCTILANLGSIKEEEATTEKRPGTAEGTGTAPRITLRVDGQKTSGTARRQDTTSQKKSRSQKPPATSKAGVALLESPVAGGPSFGLHPDQVLEKTKKEKQPKKQKSTQPTNKSAADAAKPAPILEPPPEDAVIGGEYRPWLRLTEWEMARLRKKMKKNIVWQPSDVMIQRELALGSRGWDGYLAAKQKAEEEGTDFVDCDDIMNTYSPSIPAFKGAGMPPQLRNEESKTILNRGMKLNEAKKQKRESLAREQAAALAAAEAEMAAKRLGNIGSTFKNLFSSPAQPSQTSAPTLPAPFAPSVVPDSVQNTGSSGNTNNHNAPSLANDSTATPKLKTKPSTSKKRKLDELVDAVPSGQEKGGSRPVSAGASPSTKPAPKRLQLTMPAAENQPPAGMKKSAKPTISLKLPVLPPRPGSKISSPMTSPAEPKSAVESSTRRRLSGVSKVVRSATPPAVARTSSRRRSITSGSIDSTTRERLRRKSTTPAIRDITNNQTAITATGTATTTAAVTAAGRRSKRPAPGPVTAGENGGSAVSIGKRKAKPAVKKKRDQKDNNISSKSEDIRIDEDGVVEEIDPNEPRYCLCGDVSFGTMICCEYDDCEREWFHLDCVGLPEVPSRLAKWYCPECRKKLDKIPPDGIVRTSGRR</sequence>
<dbReference type="GO" id="GO:0006355">
    <property type="term" value="P:regulation of DNA-templated transcription"/>
    <property type="evidence" value="ECO:0007669"/>
    <property type="project" value="TreeGrafter"/>
</dbReference>
<dbReference type="SMART" id="SM01408">
    <property type="entry name" value="ING"/>
    <property type="match status" value="1"/>
</dbReference>
<keyword evidence="6" id="KW-0539">Nucleus</keyword>
<feature type="binding site" evidence="7">
    <location>
        <position position="700"/>
    </location>
    <ligand>
        <name>Zn(2+)</name>
        <dbReference type="ChEBI" id="CHEBI:29105"/>
        <label>2</label>
    </ligand>
</feature>
<feature type="compositionally biased region" description="Low complexity" evidence="9">
    <location>
        <begin position="414"/>
        <end position="423"/>
    </location>
</feature>
<feature type="binding site" evidence="7">
    <location>
        <position position="711"/>
    </location>
    <ligand>
        <name>Zn(2+)</name>
        <dbReference type="ChEBI" id="CHEBI:29105"/>
        <label>1</label>
    </ligand>
</feature>
<dbReference type="EMBL" id="DS989822">
    <property type="protein sequence ID" value="EFQ98084.1"/>
    <property type="molecule type" value="Genomic_DNA"/>
</dbReference>
<proteinExistence type="inferred from homology"/>
<dbReference type="GO" id="GO:0008270">
    <property type="term" value="F:zinc ion binding"/>
    <property type="evidence" value="ECO:0007669"/>
    <property type="project" value="UniProtKB-KW"/>
</dbReference>
<feature type="binding site" evidence="7">
    <location>
        <position position="687"/>
    </location>
    <ligand>
        <name>Zn(2+)</name>
        <dbReference type="ChEBI" id="CHEBI:29105"/>
        <label>1</label>
    </ligand>
</feature>
<evidence type="ECO:0000256" key="4">
    <source>
        <dbReference type="ARBA" id="ARBA00022771"/>
    </source>
</evidence>
<comment type="subcellular location">
    <subcellularLocation>
        <location evidence="1">Nucleus</location>
    </subcellularLocation>
</comment>
<dbReference type="InterPro" id="IPR028651">
    <property type="entry name" value="ING_fam"/>
</dbReference>
<feature type="binding site" evidence="7">
    <location>
        <position position="705"/>
    </location>
    <ligand>
        <name>Zn(2+)</name>
        <dbReference type="ChEBI" id="CHEBI:29105"/>
        <label>2</label>
    </ligand>
</feature>
<feature type="compositionally biased region" description="Polar residues" evidence="9">
    <location>
        <begin position="147"/>
        <end position="161"/>
    </location>
</feature>
<dbReference type="PROSITE" id="PS01359">
    <property type="entry name" value="ZF_PHD_1"/>
    <property type="match status" value="1"/>
</dbReference>
<dbReference type="SMART" id="SM00249">
    <property type="entry name" value="PHD"/>
    <property type="match status" value="1"/>
</dbReference>
<comment type="similarity">
    <text evidence="2">Belongs to the ING family.</text>
</comment>
<feature type="binding site" evidence="7">
    <location>
        <position position="689"/>
    </location>
    <ligand>
        <name>Zn(2+)</name>
        <dbReference type="ChEBI" id="CHEBI:29105"/>
        <label>1</label>
    </ligand>
</feature>
<accession>E5QYW1</accession>
<keyword evidence="12" id="KW-1185">Reference proteome</keyword>
<dbReference type="InterPro" id="IPR001965">
    <property type="entry name" value="Znf_PHD"/>
</dbReference>
<dbReference type="PROSITE" id="PS50016">
    <property type="entry name" value="ZF_PHD_2"/>
    <property type="match status" value="1"/>
</dbReference>
<feature type="binding site" evidence="7">
    <location>
        <position position="714"/>
    </location>
    <ligand>
        <name>Zn(2+)</name>
        <dbReference type="ChEBI" id="CHEBI:29105"/>
        <label>1</label>
    </ligand>
</feature>
<dbReference type="STRING" id="535722.E5QYW1"/>
<dbReference type="Proteomes" id="UP000002669">
    <property type="component" value="Unassembled WGS sequence"/>
</dbReference>
<dbReference type="InterPro" id="IPR011011">
    <property type="entry name" value="Znf_FYVE_PHD"/>
</dbReference>
<evidence type="ECO:0000256" key="9">
    <source>
        <dbReference type="SAM" id="MobiDB-lite"/>
    </source>
</evidence>
<feature type="binding site" evidence="7">
    <location>
        <position position="729"/>
    </location>
    <ligand>
        <name>Zn(2+)</name>
        <dbReference type="ChEBI" id="CHEBI:29105"/>
        <label>2</label>
    </ligand>
</feature>
<feature type="binding site" evidence="7">
    <location>
        <position position="732"/>
    </location>
    <ligand>
        <name>Zn(2+)</name>
        <dbReference type="ChEBI" id="CHEBI:29105"/>
        <label>2</label>
    </ligand>
</feature>
<dbReference type="InterPro" id="IPR024610">
    <property type="entry name" value="ING_N_histone-binding"/>
</dbReference>
<feature type="region of interest" description="Disordered" evidence="9">
    <location>
        <begin position="200"/>
        <end position="237"/>
    </location>
</feature>
<protein>
    <recommendedName>
        <fullName evidence="10">PHD-type domain-containing protein</fullName>
    </recommendedName>
</protein>
<evidence type="ECO:0000259" key="10">
    <source>
        <dbReference type="PROSITE" id="PS50016"/>
    </source>
</evidence>
<dbReference type="PANTHER" id="PTHR10333">
    <property type="entry name" value="INHIBITOR OF GROWTH PROTEIN"/>
    <property type="match status" value="1"/>
</dbReference>
<evidence type="ECO:0000256" key="2">
    <source>
        <dbReference type="ARBA" id="ARBA00010210"/>
    </source>
</evidence>
<keyword evidence="4 8" id="KW-0863">Zinc-finger</keyword>
<evidence type="ECO:0000256" key="6">
    <source>
        <dbReference type="ARBA" id="ARBA00023242"/>
    </source>
</evidence>
<feature type="region of interest" description="Disordered" evidence="9">
    <location>
        <begin position="387"/>
        <end position="590"/>
    </location>
</feature>
<evidence type="ECO:0000313" key="12">
    <source>
        <dbReference type="Proteomes" id="UP000002669"/>
    </source>
</evidence>
<dbReference type="InterPro" id="IPR019786">
    <property type="entry name" value="Zinc_finger_PHD-type_CS"/>
</dbReference>
<dbReference type="InterPro" id="IPR019787">
    <property type="entry name" value="Znf_PHD-finger"/>
</dbReference>
<feature type="region of interest" description="Disordered" evidence="9">
    <location>
        <begin position="614"/>
        <end position="666"/>
    </location>
</feature>
<reference evidence="12" key="1">
    <citation type="journal article" date="2012" name="MBio">
        <title>Comparative genome analysis of Trichophyton rubrum and related dermatophytes reveals candidate genes involved in infection.</title>
        <authorList>
            <person name="Martinez D.A."/>
            <person name="Oliver B.G."/>
            <person name="Graeser Y."/>
            <person name="Goldberg J.M."/>
            <person name="Li W."/>
            <person name="Martinez-Rossi N.M."/>
            <person name="Monod M."/>
            <person name="Shelest E."/>
            <person name="Barton R.C."/>
            <person name="Birch E."/>
            <person name="Brakhage A.A."/>
            <person name="Chen Z."/>
            <person name="Gurr S.J."/>
            <person name="Heiman D."/>
            <person name="Heitman J."/>
            <person name="Kosti I."/>
            <person name="Rossi A."/>
            <person name="Saif S."/>
            <person name="Samalova M."/>
            <person name="Saunders C.W."/>
            <person name="Shea T."/>
            <person name="Summerbell R.C."/>
            <person name="Xu J."/>
            <person name="Young S."/>
            <person name="Zeng Q."/>
            <person name="Birren B.W."/>
            <person name="Cuomo C.A."/>
            <person name="White T.C."/>
        </authorList>
    </citation>
    <scope>NUCLEOTIDE SEQUENCE [LARGE SCALE GENOMIC DNA]</scope>
    <source>
        <strain evidence="12">ATCC MYA-4604 / CBS 118893</strain>
    </source>
</reference>
<evidence type="ECO:0000256" key="3">
    <source>
        <dbReference type="ARBA" id="ARBA00022723"/>
    </source>
</evidence>
<dbReference type="InterPro" id="IPR013083">
    <property type="entry name" value="Znf_RING/FYVE/PHD"/>
</dbReference>
<feature type="compositionally biased region" description="Basic residues" evidence="9">
    <location>
        <begin position="439"/>
        <end position="449"/>
    </location>
</feature>
<dbReference type="OrthoDB" id="5411773at2759"/>
<keyword evidence="5 7" id="KW-0862">Zinc</keyword>
<feature type="compositionally biased region" description="Polar residues" evidence="9">
    <location>
        <begin position="424"/>
        <end position="436"/>
    </location>
</feature>
<dbReference type="GO" id="GO:0004402">
    <property type="term" value="F:histone acetyltransferase activity"/>
    <property type="evidence" value="ECO:0007669"/>
    <property type="project" value="TreeGrafter"/>
</dbReference>
<evidence type="ECO:0000256" key="1">
    <source>
        <dbReference type="ARBA" id="ARBA00004123"/>
    </source>
</evidence>
<dbReference type="CDD" id="cd15505">
    <property type="entry name" value="PHD_ING"/>
    <property type="match status" value="1"/>
</dbReference>
<dbReference type="AlphaFoldDB" id="E5QYW1"/>
<keyword evidence="3 7" id="KW-0479">Metal-binding</keyword>
<gene>
    <name evidence="11" type="ORF">MGYG_01120</name>
</gene>
<evidence type="ECO:0000256" key="8">
    <source>
        <dbReference type="PROSITE-ProRule" id="PRU00146"/>
    </source>
</evidence>
<dbReference type="Gene3D" id="3.30.40.10">
    <property type="entry name" value="Zinc/RING finger domain, C3HC4 (zinc finger)"/>
    <property type="match status" value="1"/>
</dbReference>
<evidence type="ECO:0000256" key="7">
    <source>
        <dbReference type="PIRSR" id="PIRSR628651-51"/>
    </source>
</evidence>
<dbReference type="GO" id="GO:0005634">
    <property type="term" value="C:nucleus"/>
    <property type="evidence" value="ECO:0007669"/>
    <property type="project" value="UniProtKB-SubCell"/>
</dbReference>
<feature type="domain" description="PHD-type" evidence="10">
    <location>
        <begin position="684"/>
        <end position="735"/>
    </location>
</feature>
<dbReference type="PANTHER" id="PTHR10333:SF94">
    <property type="entry name" value="FINGER DOMAIN PROTEIN, PUTATIVE (AFU_ORTHOLOGUE AFUA_3G11940)-RELATED"/>
    <property type="match status" value="1"/>
</dbReference>
<feature type="compositionally biased region" description="Basic and acidic residues" evidence="9">
    <location>
        <begin position="120"/>
        <end position="129"/>
    </location>
</feature>
<dbReference type="OMA" id="EVMIHRE"/>
<dbReference type="HOGENOM" id="CLU_009357_1_0_1"/>